<evidence type="ECO:0000313" key="3">
    <source>
        <dbReference type="Proteomes" id="UP000185841"/>
    </source>
</evidence>
<keyword evidence="1" id="KW-1133">Transmembrane helix</keyword>
<dbReference type="EMBL" id="FTMP01000010">
    <property type="protein sequence ID" value="SIQ90586.1"/>
    <property type="molecule type" value="Genomic_DNA"/>
</dbReference>
<evidence type="ECO:0000256" key="1">
    <source>
        <dbReference type="SAM" id="Phobius"/>
    </source>
</evidence>
<dbReference type="Proteomes" id="UP000185841">
    <property type="component" value="Unassembled WGS sequence"/>
</dbReference>
<reference evidence="2 3" key="1">
    <citation type="submission" date="2017-01" db="EMBL/GenBank/DDBJ databases">
        <authorList>
            <person name="Mah S.A."/>
            <person name="Swanson W.J."/>
            <person name="Moy G.W."/>
            <person name="Vacquier V.D."/>
        </authorList>
    </citation>
    <scope>NUCLEOTIDE SEQUENCE [LARGE SCALE GENOMIC DNA]</scope>
    <source>
        <strain evidence="2 3">RU36E</strain>
    </source>
</reference>
<keyword evidence="1" id="KW-0812">Transmembrane</keyword>
<name>A0A1N6WKT4_AQUAC</name>
<sequence length="37" mass="4156">MTDHSTSQDQDSLVDAWAIFMLILIAVSTAVFWVSQQ</sequence>
<proteinExistence type="predicted"/>
<accession>A0A1N6WKT4</accession>
<organism evidence="2 3">
    <name type="scientific">Aquipseudomonas alcaligenes</name>
    <name type="common">Pseudomonas alcaligenes</name>
    <dbReference type="NCBI Taxonomy" id="43263"/>
    <lineage>
        <taxon>Bacteria</taxon>
        <taxon>Pseudomonadati</taxon>
        <taxon>Pseudomonadota</taxon>
        <taxon>Gammaproteobacteria</taxon>
        <taxon>Pseudomonadales</taxon>
        <taxon>Pseudomonadaceae</taxon>
        <taxon>Aquipseudomonas</taxon>
    </lineage>
</organism>
<dbReference type="AlphaFoldDB" id="A0A1N6WKT4"/>
<evidence type="ECO:0000313" key="2">
    <source>
        <dbReference type="EMBL" id="SIQ90586.1"/>
    </source>
</evidence>
<gene>
    <name evidence="2" type="ORF">SAMN05878282_11032</name>
</gene>
<protein>
    <submittedName>
        <fullName evidence="2">Uncharacterized protein</fullName>
    </submittedName>
</protein>
<feature type="transmembrane region" description="Helical" evidence="1">
    <location>
        <begin position="16"/>
        <end position="34"/>
    </location>
</feature>
<keyword evidence="1" id="KW-0472">Membrane</keyword>